<dbReference type="InterPro" id="IPR050204">
    <property type="entry name" value="AraC_XylS_family_regulators"/>
</dbReference>
<dbReference type="Proteomes" id="UP000008808">
    <property type="component" value="Chromosome"/>
</dbReference>
<evidence type="ECO:0000259" key="5">
    <source>
        <dbReference type="PROSITE" id="PS01124"/>
    </source>
</evidence>
<dbReference type="SMART" id="SM00342">
    <property type="entry name" value="HTH_ARAC"/>
    <property type="match status" value="1"/>
</dbReference>
<feature type="compositionally biased region" description="Polar residues" evidence="4">
    <location>
        <begin position="291"/>
        <end position="303"/>
    </location>
</feature>
<name>Q2N6N8_ERYLH</name>
<evidence type="ECO:0000313" key="6">
    <source>
        <dbReference type="EMBL" id="ABC64653.1"/>
    </source>
</evidence>
<feature type="domain" description="HTH araC/xylS-type" evidence="5">
    <location>
        <begin position="182"/>
        <end position="265"/>
    </location>
</feature>
<keyword evidence="3" id="KW-0804">Transcription</keyword>
<dbReference type="Pfam" id="PF12833">
    <property type="entry name" value="HTH_18"/>
    <property type="match status" value="1"/>
</dbReference>
<dbReference type="Gene3D" id="1.10.10.60">
    <property type="entry name" value="Homeodomain-like"/>
    <property type="match status" value="1"/>
</dbReference>
<dbReference type="RefSeq" id="WP_011415475.1">
    <property type="nucleotide sequence ID" value="NC_007722.1"/>
</dbReference>
<dbReference type="OrthoDB" id="323290at2"/>
<dbReference type="InterPro" id="IPR018060">
    <property type="entry name" value="HTH_AraC"/>
</dbReference>
<sequence length="303" mass="33565">MDAPFRFEFVAAPRDLAPYVNTLFVFETDRERLDDILPAYSAQMITFGRGHARMQFGDDHVGESSDAFFLAPMQQAAPFSMKGPVRACGVSLTALGWAAIADLPVDTFGHRRIDADRVLGEGSARAMAAIGADFASGELEAKDACMRLADIVRTSLNPPSDNHADFIMRTVAWLSADFNPDVAELARATALSPRQVQRLCKRFFGKPPATLVKRYRAIRAATLLSQPDLDAAARNEVEAAYFDQAHMIRDIRQFTGRTPKHFRTDAPSVTSDTLGPEGSLRRRKLKRAWNRSGTRAQPIPQRQ</sequence>
<keyword evidence="2" id="KW-0238">DNA-binding</keyword>
<dbReference type="EMBL" id="CP000157">
    <property type="protein sequence ID" value="ABC64653.1"/>
    <property type="molecule type" value="Genomic_DNA"/>
</dbReference>
<keyword evidence="7" id="KW-1185">Reference proteome</keyword>
<evidence type="ECO:0000256" key="3">
    <source>
        <dbReference type="ARBA" id="ARBA00023163"/>
    </source>
</evidence>
<dbReference type="GO" id="GO:0003700">
    <property type="term" value="F:DNA-binding transcription factor activity"/>
    <property type="evidence" value="ECO:0007669"/>
    <property type="project" value="InterPro"/>
</dbReference>
<dbReference type="eggNOG" id="COG2207">
    <property type="taxonomic scope" value="Bacteria"/>
</dbReference>
<evidence type="ECO:0000256" key="4">
    <source>
        <dbReference type="SAM" id="MobiDB-lite"/>
    </source>
</evidence>
<accession>Q2N6N8</accession>
<dbReference type="PANTHER" id="PTHR46796">
    <property type="entry name" value="HTH-TYPE TRANSCRIPTIONAL ACTIVATOR RHAS-RELATED"/>
    <property type="match status" value="1"/>
</dbReference>
<dbReference type="PROSITE" id="PS01124">
    <property type="entry name" value="HTH_ARAC_FAMILY_2"/>
    <property type="match status" value="1"/>
</dbReference>
<protein>
    <recommendedName>
        <fullName evidence="5">HTH araC/xylS-type domain-containing protein</fullName>
    </recommendedName>
</protein>
<evidence type="ECO:0000256" key="2">
    <source>
        <dbReference type="ARBA" id="ARBA00023125"/>
    </source>
</evidence>
<keyword evidence="1" id="KW-0805">Transcription regulation</keyword>
<evidence type="ECO:0000256" key="1">
    <source>
        <dbReference type="ARBA" id="ARBA00023015"/>
    </source>
</evidence>
<dbReference type="GO" id="GO:0043565">
    <property type="term" value="F:sequence-specific DNA binding"/>
    <property type="evidence" value="ECO:0007669"/>
    <property type="project" value="InterPro"/>
</dbReference>
<proteinExistence type="predicted"/>
<gene>
    <name evidence="6" type="ordered locus">ELI_12805</name>
</gene>
<reference evidence="7" key="1">
    <citation type="journal article" date="2009" name="J. Bacteriol.">
        <title>Complete genome sequence of Erythrobacter litoralis HTCC2594.</title>
        <authorList>
            <person name="Oh H.M."/>
            <person name="Giovannoni S.J."/>
            <person name="Ferriera S."/>
            <person name="Johnson J."/>
            <person name="Cho J.C."/>
        </authorList>
    </citation>
    <scope>NUCLEOTIDE SEQUENCE [LARGE SCALE GENOMIC DNA]</scope>
    <source>
        <strain evidence="7">HTCC2594</strain>
    </source>
</reference>
<dbReference type="STRING" id="314225.ELI_12805"/>
<dbReference type="HOGENOM" id="CLU_066193_2_0_5"/>
<dbReference type="KEGG" id="eli:ELI_12805"/>
<dbReference type="AlphaFoldDB" id="Q2N6N8"/>
<evidence type="ECO:0000313" key="7">
    <source>
        <dbReference type="Proteomes" id="UP000008808"/>
    </source>
</evidence>
<feature type="region of interest" description="Disordered" evidence="4">
    <location>
        <begin position="258"/>
        <end position="303"/>
    </location>
</feature>
<organism evidence="6 7">
    <name type="scientific">Erythrobacter litoralis (strain HTCC2594)</name>
    <dbReference type="NCBI Taxonomy" id="314225"/>
    <lineage>
        <taxon>Bacteria</taxon>
        <taxon>Pseudomonadati</taxon>
        <taxon>Pseudomonadota</taxon>
        <taxon>Alphaproteobacteria</taxon>
        <taxon>Sphingomonadales</taxon>
        <taxon>Erythrobacteraceae</taxon>
        <taxon>Erythrobacter/Porphyrobacter group</taxon>
        <taxon>Erythrobacter</taxon>
    </lineage>
</organism>